<dbReference type="Proteomes" id="UP000030765">
    <property type="component" value="Unassembled WGS sequence"/>
</dbReference>
<dbReference type="VEuPathDB" id="VectorBase:ASIC005259"/>
<evidence type="ECO:0000313" key="4">
    <source>
        <dbReference type="Proteomes" id="UP000030765"/>
    </source>
</evidence>
<organism evidence="2">
    <name type="scientific">Anopheles sinensis</name>
    <name type="common">Mosquito</name>
    <dbReference type="NCBI Taxonomy" id="74873"/>
    <lineage>
        <taxon>Eukaryota</taxon>
        <taxon>Metazoa</taxon>
        <taxon>Ecdysozoa</taxon>
        <taxon>Arthropoda</taxon>
        <taxon>Hexapoda</taxon>
        <taxon>Insecta</taxon>
        <taxon>Pterygota</taxon>
        <taxon>Neoptera</taxon>
        <taxon>Endopterygota</taxon>
        <taxon>Diptera</taxon>
        <taxon>Nematocera</taxon>
        <taxon>Culicoidea</taxon>
        <taxon>Culicidae</taxon>
        <taxon>Anophelinae</taxon>
        <taxon>Anopheles</taxon>
    </lineage>
</organism>
<feature type="compositionally biased region" description="Polar residues" evidence="1">
    <location>
        <begin position="114"/>
        <end position="129"/>
    </location>
</feature>
<gene>
    <name evidence="2" type="ORF">ZHAS_00005259</name>
</gene>
<feature type="compositionally biased region" description="Low complexity" evidence="1">
    <location>
        <begin position="103"/>
        <end position="113"/>
    </location>
</feature>
<accession>A0A084VIZ1</accession>
<proteinExistence type="predicted"/>
<keyword evidence="4" id="KW-1185">Reference proteome</keyword>
<feature type="region of interest" description="Disordered" evidence="1">
    <location>
        <begin position="212"/>
        <end position="256"/>
    </location>
</feature>
<protein>
    <submittedName>
        <fullName evidence="2 3">Uncharacterized protein</fullName>
    </submittedName>
</protein>
<evidence type="ECO:0000313" key="2">
    <source>
        <dbReference type="EMBL" id="KFB37935.1"/>
    </source>
</evidence>
<name>A0A084VIZ1_ANOSI</name>
<evidence type="ECO:0000256" key="1">
    <source>
        <dbReference type="SAM" id="MobiDB-lite"/>
    </source>
</evidence>
<sequence length="289" mass="31008">MRPNEPMTPPLALSAPPPLCGVCVPPVTSVTLCDTLCVSGLVFGSSSRNVGYPPHRYAPNFESYVQADDFGPPSVGSSHASGPATTSATHSLVGSPLRPPPASSVLSTVSNSSAGHATTTLDHGTQLLGQQHYPPASNPAEQQQQRHQQLSSQPFHQHNLVDDVAMHDPTAERSQQRHHLQQHQHQQILPSMPSAFSFTNMPFGEANRSALRHQQQQHLLNHAESATQSKEGHGSGGSSVSSAEYSNNHCPPETSSVRMVTATTPDELEVLTDFLSNADTNNNWFNQAP</sequence>
<dbReference type="EMBL" id="KE524855">
    <property type="protein sequence ID" value="KFB37935.1"/>
    <property type="molecule type" value="Genomic_DNA"/>
</dbReference>
<feature type="region of interest" description="Disordered" evidence="1">
    <location>
        <begin position="72"/>
        <end position="153"/>
    </location>
</feature>
<reference evidence="2 4" key="1">
    <citation type="journal article" date="2014" name="BMC Genomics">
        <title>Genome sequence of Anopheles sinensis provides insight into genetics basis of mosquito competence for malaria parasites.</title>
        <authorList>
            <person name="Zhou D."/>
            <person name="Zhang D."/>
            <person name="Ding G."/>
            <person name="Shi L."/>
            <person name="Hou Q."/>
            <person name="Ye Y."/>
            <person name="Xu Y."/>
            <person name="Zhou H."/>
            <person name="Xiong C."/>
            <person name="Li S."/>
            <person name="Yu J."/>
            <person name="Hong S."/>
            <person name="Yu X."/>
            <person name="Zou P."/>
            <person name="Chen C."/>
            <person name="Chang X."/>
            <person name="Wang W."/>
            <person name="Lv Y."/>
            <person name="Sun Y."/>
            <person name="Ma L."/>
            <person name="Shen B."/>
            <person name="Zhu C."/>
        </authorList>
    </citation>
    <scope>NUCLEOTIDE SEQUENCE [LARGE SCALE GENOMIC DNA]</scope>
</reference>
<dbReference type="VEuPathDB" id="VectorBase:ASIS010499"/>
<dbReference type="EnsemblMetazoa" id="ASIC005259-RA">
    <property type="protein sequence ID" value="ASIC005259-PA"/>
    <property type="gene ID" value="ASIC005259"/>
</dbReference>
<dbReference type="EMBL" id="ATLV01013417">
    <property type="status" value="NOT_ANNOTATED_CDS"/>
    <property type="molecule type" value="Genomic_DNA"/>
</dbReference>
<dbReference type="AlphaFoldDB" id="A0A084VIZ1"/>
<evidence type="ECO:0000313" key="3">
    <source>
        <dbReference type="EnsemblMetazoa" id="ASIC005259-PA"/>
    </source>
</evidence>
<feature type="compositionally biased region" description="Low complexity" evidence="1">
    <location>
        <begin position="142"/>
        <end position="153"/>
    </location>
</feature>
<reference evidence="3" key="2">
    <citation type="submission" date="2020-05" db="UniProtKB">
        <authorList>
            <consortium name="EnsemblMetazoa"/>
        </authorList>
    </citation>
    <scope>IDENTIFICATION</scope>
</reference>
<feature type="compositionally biased region" description="Polar residues" evidence="1">
    <location>
        <begin position="243"/>
        <end position="256"/>
    </location>
</feature>
<feature type="compositionally biased region" description="Polar residues" evidence="1">
    <location>
        <begin position="75"/>
        <end position="92"/>
    </location>
</feature>